<protein>
    <recommendedName>
        <fullName evidence="3">Reverse transcriptase domain-containing protein</fullName>
    </recommendedName>
</protein>
<evidence type="ECO:0000313" key="1">
    <source>
        <dbReference type="EMBL" id="CAC5391697.1"/>
    </source>
</evidence>
<gene>
    <name evidence="1" type="ORF">MCOR_26695</name>
</gene>
<dbReference type="OrthoDB" id="3067660at2759"/>
<reference evidence="1 2" key="1">
    <citation type="submission" date="2020-06" db="EMBL/GenBank/DDBJ databases">
        <authorList>
            <person name="Li R."/>
            <person name="Bekaert M."/>
        </authorList>
    </citation>
    <scope>NUCLEOTIDE SEQUENCE [LARGE SCALE GENOMIC DNA]</scope>
    <source>
        <strain evidence="2">wild</strain>
    </source>
</reference>
<proteinExistence type="predicted"/>
<dbReference type="PANTHER" id="PTHR19446">
    <property type="entry name" value="REVERSE TRANSCRIPTASES"/>
    <property type="match status" value="1"/>
</dbReference>
<organism evidence="1 2">
    <name type="scientific">Mytilus coruscus</name>
    <name type="common">Sea mussel</name>
    <dbReference type="NCBI Taxonomy" id="42192"/>
    <lineage>
        <taxon>Eukaryota</taxon>
        <taxon>Metazoa</taxon>
        <taxon>Spiralia</taxon>
        <taxon>Lophotrochozoa</taxon>
        <taxon>Mollusca</taxon>
        <taxon>Bivalvia</taxon>
        <taxon>Autobranchia</taxon>
        <taxon>Pteriomorphia</taxon>
        <taxon>Mytilida</taxon>
        <taxon>Mytiloidea</taxon>
        <taxon>Mytilidae</taxon>
        <taxon>Mytilinae</taxon>
        <taxon>Mytilus</taxon>
    </lineage>
</organism>
<dbReference type="Proteomes" id="UP000507470">
    <property type="component" value="Unassembled WGS sequence"/>
</dbReference>
<accession>A0A6J8CA66</accession>
<sequence>MLDFNNRTILRAIGKDKEYRTVEEKITRLQNQTPPKYRDDSMRTQHNDNFKEKDYVTCKQGSLKQQLRKHFVDKRKDFDRLILKNKRQYWYRCQEELGNFSDNDPIPFSRRIGQICIGNERQMRIPNEVTLDDGTITNSLETIISIWKSSFHSLLNPNVNADYKKVENCNIKENIICIDLDKEITIDEVHKFVMNAKNCKSAGIDLIQDELCKNISIVSILHKLFNLCFSSGNVPNMWYKGIITPIPKCSTSDHRDPLSYRGITLAPITYKMYCSVLNER</sequence>
<evidence type="ECO:0008006" key="3">
    <source>
        <dbReference type="Google" id="ProtNLM"/>
    </source>
</evidence>
<keyword evidence="2" id="KW-1185">Reference proteome</keyword>
<dbReference type="AlphaFoldDB" id="A0A6J8CA66"/>
<name>A0A6J8CA66_MYTCO</name>
<dbReference type="EMBL" id="CACVKT020004820">
    <property type="protein sequence ID" value="CAC5391697.1"/>
    <property type="molecule type" value="Genomic_DNA"/>
</dbReference>
<evidence type="ECO:0000313" key="2">
    <source>
        <dbReference type="Proteomes" id="UP000507470"/>
    </source>
</evidence>